<dbReference type="EMBL" id="PQAP01000068">
    <property type="protein sequence ID" value="PWB72984.1"/>
    <property type="molecule type" value="Genomic_DNA"/>
</dbReference>
<protein>
    <submittedName>
        <fullName evidence="2">Amidohydrolase</fullName>
    </submittedName>
</protein>
<reference evidence="2 3" key="1">
    <citation type="journal article" date="2018" name="ISME J.">
        <title>A methanotrophic archaeon couples anaerobic oxidation of methane to Fe(III) reduction.</title>
        <authorList>
            <person name="Cai C."/>
            <person name="Leu A.O."/>
            <person name="Xie G.J."/>
            <person name="Guo J."/>
            <person name="Feng Y."/>
            <person name="Zhao J.X."/>
            <person name="Tyson G.W."/>
            <person name="Yuan Z."/>
            <person name="Hu S."/>
        </authorList>
    </citation>
    <scope>NUCLEOTIDE SEQUENCE [LARGE SCALE GENOMIC DNA]</scope>
    <source>
        <strain evidence="2">FeB_12</strain>
    </source>
</reference>
<dbReference type="PANTHER" id="PTHR36842">
    <property type="entry name" value="PROTEIN TOLB HOMOLOG"/>
    <property type="match status" value="1"/>
</dbReference>
<name>A0A855X6L6_9BACT</name>
<feature type="non-terminal residue" evidence="2">
    <location>
        <position position="213"/>
    </location>
</feature>
<sequence length="213" mass="23024">MTDRRSIDFPAIILIIVALGFPGVLALAGVSPGTDSAQGESEPRWDVANPGLPSDTLEFDCSEGTWISVDVAPDGKTVVFDLLGDIYTMPVMGGTATLLSGGLPYEVQPRFSPDGKRILFTSDRGGGDNIWMMNADGSDRAPVTKEDFRLLNNGVWTPDGKYIVARKHFTSHRSMGAGEMWMYEVPEGGAGVRLTKRKNDQQDANEPIFSPDG</sequence>
<dbReference type="InterPro" id="IPR011659">
    <property type="entry name" value="WD40"/>
</dbReference>
<dbReference type="GO" id="GO:0016787">
    <property type="term" value="F:hydrolase activity"/>
    <property type="evidence" value="ECO:0007669"/>
    <property type="project" value="UniProtKB-KW"/>
</dbReference>
<dbReference type="Gene3D" id="2.120.10.30">
    <property type="entry name" value="TolB, C-terminal domain"/>
    <property type="match status" value="1"/>
</dbReference>
<evidence type="ECO:0000256" key="1">
    <source>
        <dbReference type="ARBA" id="ARBA00009820"/>
    </source>
</evidence>
<evidence type="ECO:0000313" key="2">
    <source>
        <dbReference type="EMBL" id="PWB72984.1"/>
    </source>
</evidence>
<evidence type="ECO:0000313" key="3">
    <source>
        <dbReference type="Proteomes" id="UP000250918"/>
    </source>
</evidence>
<proteinExistence type="inferred from homology"/>
<comment type="caution">
    <text evidence="2">The sequence shown here is derived from an EMBL/GenBank/DDBJ whole genome shotgun (WGS) entry which is preliminary data.</text>
</comment>
<organism evidence="2 3">
    <name type="scientific">candidate division GN15 bacterium</name>
    <dbReference type="NCBI Taxonomy" id="2072418"/>
    <lineage>
        <taxon>Bacteria</taxon>
        <taxon>candidate division GN15</taxon>
    </lineage>
</organism>
<gene>
    <name evidence="2" type="ORF">C3F09_05825</name>
</gene>
<dbReference type="Proteomes" id="UP000250918">
    <property type="component" value="Unassembled WGS sequence"/>
</dbReference>
<dbReference type="AlphaFoldDB" id="A0A855X6L6"/>
<comment type="similarity">
    <text evidence="1">Belongs to the TolB family.</text>
</comment>
<accession>A0A855X6L6</accession>
<dbReference type="Pfam" id="PF07676">
    <property type="entry name" value="PD40"/>
    <property type="match status" value="1"/>
</dbReference>
<dbReference type="PANTHER" id="PTHR36842:SF1">
    <property type="entry name" value="PROTEIN TOLB"/>
    <property type="match status" value="1"/>
</dbReference>
<keyword evidence="2" id="KW-0378">Hydrolase</keyword>
<dbReference type="InterPro" id="IPR011042">
    <property type="entry name" value="6-blade_b-propeller_TolB-like"/>
</dbReference>
<dbReference type="SUPFAM" id="SSF69304">
    <property type="entry name" value="Tricorn protease N-terminal domain"/>
    <property type="match status" value="1"/>
</dbReference>